<dbReference type="STRING" id="29540.C481_01250"/>
<dbReference type="PATRIC" id="fig|29540.5.peg.262"/>
<evidence type="ECO:0000256" key="1">
    <source>
        <dbReference type="SAM" id="MobiDB-lite"/>
    </source>
</evidence>
<dbReference type="InterPro" id="IPR053200">
    <property type="entry name" value="YfmO-like"/>
</dbReference>
<feature type="transmembrane region" description="Helical" evidence="2">
    <location>
        <begin position="56"/>
        <end position="76"/>
    </location>
</feature>
<accession>M0B5D4</accession>
<dbReference type="Proteomes" id="UP000011554">
    <property type="component" value="Unassembled WGS sequence"/>
</dbReference>
<evidence type="ECO:0000313" key="3">
    <source>
        <dbReference type="EMBL" id="ELZ06116.1"/>
    </source>
</evidence>
<evidence type="ECO:0000256" key="2">
    <source>
        <dbReference type="SAM" id="Phobius"/>
    </source>
</evidence>
<evidence type="ECO:0000313" key="4">
    <source>
        <dbReference type="Proteomes" id="UP000011554"/>
    </source>
</evidence>
<dbReference type="AlphaFoldDB" id="M0B5D4"/>
<dbReference type="Gene3D" id="1.20.1250.20">
    <property type="entry name" value="MFS general substrate transporter like domains"/>
    <property type="match status" value="1"/>
</dbReference>
<feature type="compositionally biased region" description="Basic and acidic residues" evidence="1">
    <location>
        <begin position="1"/>
        <end position="12"/>
    </location>
</feature>
<dbReference type="eggNOG" id="arCOG00130">
    <property type="taxonomic scope" value="Archaea"/>
</dbReference>
<dbReference type="SUPFAM" id="SSF103473">
    <property type="entry name" value="MFS general substrate transporter"/>
    <property type="match status" value="1"/>
</dbReference>
<keyword evidence="2" id="KW-0472">Membrane</keyword>
<name>M0B5D4_NATA1</name>
<reference evidence="3 4" key="1">
    <citation type="journal article" date="2014" name="PLoS Genet.">
        <title>Phylogenetically driven sequencing of extremely halophilic archaea reveals strategies for static and dynamic osmo-response.</title>
        <authorList>
            <person name="Becker E.A."/>
            <person name="Seitzer P.M."/>
            <person name="Tritt A."/>
            <person name="Larsen D."/>
            <person name="Krusor M."/>
            <person name="Yao A.I."/>
            <person name="Wu D."/>
            <person name="Madern D."/>
            <person name="Eisen J.A."/>
            <person name="Darling A.E."/>
            <person name="Facciotti M.T."/>
        </authorList>
    </citation>
    <scope>NUCLEOTIDE SEQUENCE [LARGE SCALE GENOMIC DNA]</scope>
    <source>
        <strain evidence="3 4">DSM 12278</strain>
    </source>
</reference>
<dbReference type="InterPro" id="IPR036259">
    <property type="entry name" value="MFS_trans_sf"/>
</dbReference>
<dbReference type="PANTHER" id="PTHR43683">
    <property type="entry name" value="MULTIDRUG EFFLUX PROTEIN YFMO"/>
    <property type="match status" value="1"/>
</dbReference>
<sequence length="90" mass="9595">MPAIHQDQDTPSRRSPPNTCRSVASGTVNSLRFIGEAFAPITAGYLGQQYGATVPYLLGTLVVANGFIALLIRFGFGGLQFTESAHQTSH</sequence>
<keyword evidence="2" id="KW-1133">Transmembrane helix</keyword>
<gene>
    <name evidence="3" type="ORF">C481_01250</name>
</gene>
<dbReference type="PANTHER" id="PTHR43683:SF1">
    <property type="entry name" value="MULTIDRUG EFFLUX PROTEIN YFMO"/>
    <property type="match status" value="1"/>
</dbReference>
<protein>
    <submittedName>
        <fullName evidence="3">Multidrug-efflux transporter</fullName>
    </submittedName>
</protein>
<organism evidence="3 4">
    <name type="scientific">Natrialba asiatica (strain ATCC 700177 / DSM 12278 / JCM 9576 / FERM P-10747 / NBRC 102637 / 172P1)</name>
    <dbReference type="NCBI Taxonomy" id="29540"/>
    <lineage>
        <taxon>Archaea</taxon>
        <taxon>Methanobacteriati</taxon>
        <taxon>Methanobacteriota</taxon>
        <taxon>Stenosarchaea group</taxon>
        <taxon>Halobacteria</taxon>
        <taxon>Halobacteriales</taxon>
        <taxon>Natrialbaceae</taxon>
        <taxon>Natrialba</taxon>
    </lineage>
</organism>
<keyword evidence="4" id="KW-1185">Reference proteome</keyword>
<feature type="region of interest" description="Disordered" evidence="1">
    <location>
        <begin position="1"/>
        <end position="21"/>
    </location>
</feature>
<keyword evidence="2" id="KW-0812">Transmembrane</keyword>
<dbReference type="EMBL" id="AOIO01000003">
    <property type="protein sequence ID" value="ELZ06116.1"/>
    <property type="molecule type" value="Genomic_DNA"/>
</dbReference>
<proteinExistence type="predicted"/>
<comment type="caution">
    <text evidence="3">The sequence shown here is derived from an EMBL/GenBank/DDBJ whole genome shotgun (WGS) entry which is preliminary data.</text>
</comment>